<dbReference type="PANTHER" id="PTHR22803">
    <property type="entry name" value="MANNOSE, PHOSPHOLIPASE, LECTIN RECEPTOR RELATED"/>
    <property type="match status" value="1"/>
</dbReference>
<dbReference type="OrthoDB" id="441660at2759"/>
<evidence type="ECO:0000259" key="1">
    <source>
        <dbReference type="PROSITE" id="PS50041"/>
    </source>
</evidence>
<organism evidence="2 3">
    <name type="scientific">Mytilus edulis</name>
    <name type="common">Blue mussel</name>
    <dbReference type="NCBI Taxonomy" id="6550"/>
    <lineage>
        <taxon>Eukaryota</taxon>
        <taxon>Metazoa</taxon>
        <taxon>Spiralia</taxon>
        <taxon>Lophotrochozoa</taxon>
        <taxon>Mollusca</taxon>
        <taxon>Bivalvia</taxon>
        <taxon>Autobranchia</taxon>
        <taxon>Pteriomorphia</taxon>
        <taxon>Mytilida</taxon>
        <taxon>Mytiloidea</taxon>
        <taxon>Mytilidae</taxon>
        <taxon>Mytilinae</taxon>
        <taxon>Mytilus</taxon>
    </lineage>
</organism>
<dbReference type="CDD" id="cd00037">
    <property type="entry name" value="CLECT"/>
    <property type="match status" value="1"/>
</dbReference>
<dbReference type="InterPro" id="IPR016187">
    <property type="entry name" value="CTDL_fold"/>
</dbReference>
<reference evidence="2" key="1">
    <citation type="submission" date="2021-03" db="EMBL/GenBank/DDBJ databases">
        <authorList>
            <person name="Bekaert M."/>
        </authorList>
    </citation>
    <scope>NUCLEOTIDE SEQUENCE</scope>
</reference>
<feature type="domain" description="C-type lectin" evidence="1">
    <location>
        <begin position="95"/>
        <end position="220"/>
    </location>
</feature>
<dbReference type="AlphaFoldDB" id="A0A8S3Q4F9"/>
<sequence length="224" mass="26070">MEYMICYTEQVIDDDLTTYYNVGCRSRQVCFTQQFVNANFEKRFNLGCEKKKRCDLLRELAPHYRSLQLCNQCCQGSECNKKLCSVECYHNWIPDGDSCYFVSDVSVTWKEAEGHCHRYDSSLVEVPDTNKTDVIKSLLESQYTNHTTADKFFWIGGYGHNGDFIWKSNGKPISFQNWNKGNQLPVPGGHYEQLCLEMVQSSDFKWNYALCISTNPFVCERKKN</sequence>
<gene>
    <name evidence="2" type="ORF">MEDL_5020</name>
</gene>
<dbReference type="InterPro" id="IPR016186">
    <property type="entry name" value="C-type_lectin-like/link_sf"/>
</dbReference>
<evidence type="ECO:0000313" key="2">
    <source>
        <dbReference type="EMBL" id="CAG2189667.1"/>
    </source>
</evidence>
<dbReference type="SUPFAM" id="SSF56436">
    <property type="entry name" value="C-type lectin-like"/>
    <property type="match status" value="1"/>
</dbReference>
<dbReference type="Proteomes" id="UP000683360">
    <property type="component" value="Unassembled WGS sequence"/>
</dbReference>
<dbReference type="InterPro" id="IPR001304">
    <property type="entry name" value="C-type_lectin-like"/>
</dbReference>
<dbReference type="EMBL" id="CAJPWZ010000299">
    <property type="protein sequence ID" value="CAG2189667.1"/>
    <property type="molecule type" value="Genomic_DNA"/>
</dbReference>
<evidence type="ECO:0000313" key="3">
    <source>
        <dbReference type="Proteomes" id="UP000683360"/>
    </source>
</evidence>
<protein>
    <recommendedName>
        <fullName evidence="1">C-type lectin domain-containing protein</fullName>
    </recommendedName>
</protein>
<proteinExistence type="predicted"/>
<dbReference type="PROSITE" id="PS50041">
    <property type="entry name" value="C_TYPE_LECTIN_2"/>
    <property type="match status" value="1"/>
</dbReference>
<comment type="caution">
    <text evidence="2">The sequence shown here is derived from an EMBL/GenBank/DDBJ whole genome shotgun (WGS) entry which is preliminary data.</text>
</comment>
<name>A0A8S3Q4F9_MYTED</name>
<dbReference type="Gene3D" id="3.10.100.10">
    <property type="entry name" value="Mannose-Binding Protein A, subunit A"/>
    <property type="match status" value="1"/>
</dbReference>
<accession>A0A8S3Q4F9</accession>
<dbReference type="Pfam" id="PF00059">
    <property type="entry name" value="Lectin_C"/>
    <property type="match status" value="1"/>
</dbReference>
<dbReference type="InterPro" id="IPR050111">
    <property type="entry name" value="C-type_lectin/snaclec_domain"/>
</dbReference>
<keyword evidence="3" id="KW-1185">Reference proteome</keyword>
<dbReference type="SMART" id="SM00034">
    <property type="entry name" value="CLECT"/>
    <property type="match status" value="1"/>
</dbReference>